<evidence type="ECO:0000256" key="3">
    <source>
        <dbReference type="PROSITE-ProRule" id="PRU00339"/>
    </source>
</evidence>
<dbReference type="Gene3D" id="3.90.176.10">
    <property type="entry name" value="Toxin ADP-ribosyltransferase, Chain A, domain 1"/>
    <property type="match status" value="1"/>
</dbReference>
<feature type="repeat" description="TPR" evidence="3">
    <location>
        <begin position="547"/>
        <end position="580"/>
    </location>
</feature>
<dbReference type="Proteomes" id="UP000663828">
    <property type="component" value="Unassembled WGS sequence"/>
</dbReference>
<dbReference type="SUPFAM" id="SSF56399">
    <property type="entry name" value="ADP-ribosylation"/>
    <property type="match status" value="1"/>
</dbReference>
<dbReference type="Proteomes" id="UP000663852">
    <property type="component" value="Unassembled WGS sequence"/>
</dbReference>
<sequence>MKKSTCELLSDDFSQILTCPAQQLNPVRLMRPVLENFLIVYFDEHLDENGEDFQNTLTQLQNKVSEVVLFNDMDICLQFMNQLHNEKVIFIISGSHKENLVPEIHIVPQVDSIYLIGTNSTYDKQWNKINGVYDNIRPLVESLSKIVRQANENNVSISFQSTGQNESDSNKNRLEPTFMYTGLFKKVLLEMDHDSQSLNTLVAYYREKYADKSKELESITEFEKEYCPNKAIWYYSKSTFVFGMVNRALRFLEGDLLINMGFFIRDLHYQIEQRHKEYISKSVDENLYFYRGQGLSFNDFEKLKTNKGRLMSFNCFLSTSSDKKVGKMYAESNSDEEGMFGVLFVITVDPKIKSTPFANIERESNYPEEAEILFSMHSVFRIEDIECLDKRQQVYEVQLTLTADDDPELRQLFNQIVEDIKMPTPPTKEELRTLLLWIGQYDTAEKFYLDLLNQSKLLIDEIYCYINLGRINERLGKYDAAFEYYAKVFSIVINARCYKADNFFRTYYKEVGSLYCETGDYSNALICLEKSLDIHKKLHSLDNIEADDHYNNIGMVYYHMGKYDEALSRFNQVLLISKKFLPPNHINLAHIHLNIGACYAQMQDHTTALSHNKMAVSILEKVLPDNHPSLANAYNTFAGTYKDNGNVEEAFIYYQKALRIHEENGSTNRHDFAPICLNLGRMYLYQHDYDNAMLYLNNALIIFQQTLPEGHESLAVVYCAFGEAHLNQEDFVKAVSYYEKALHIYQACLSDDHPNLATGYKNMGVVYCRIEKYEEALECLEKCLAILKKRLGDNHSSLVSVCIEIAYAYEKQGEYGISIMYLQKALGIHRSSGLPPCPEMRRLLHLIETSETLRLRLAINFN</sequence>
<feature type="repeat" description="TPR" evidence="3">
    <location>
        <begin position="631"/>
        <end position="664"/>
    </location>
</feature>
<name>A0A815FBQ0_ADIRI</name>
<accession>A0A815FBQ0</accession>
<dbReference type="PROSITE" id="PS50005">
    <property type="entry name" value="TPR"/>
    <property type="match status" value="6"/>
</dbReference>
<proteinExistence type="predicted"/>
<dbReference type="EMBL" id="CAJNOJ010000237">
    <property type="protein sequence ID" value="CAF1324012.1"/>
    <property type="molecule type" value="Genomic_DNA"/>
</dbReference>
<feature type="repeat" description="TPR" evidence="3">
    <location>
        <begin position="757"/>
        <end position="790"/>
    </location>
</feature>
<evidence type="ECO:0000313" key="5">
    <source>
        <dbReference type="EMBL" id="CAF1438606.1"/>
    </source>
</evidence>
<evidence type="ECO:0000313" key="7">
    <source>
        <dbReference type="Proteomes" id="UP000663852"/>
    </source>
</evidence>
<reference evidence="4" key="1">
    <citation type="submission" date="2021-02" db="EMBL/GenBank/DDBJ databases">
        <authorList>
            <person name="Nowell W R."/>
        </authorList>
    </citation>
    <scope>NUCLEOTIDE SEQUENCE</scope>
</reference>
<dbReference type="OrthoDB" id="5986190at2759"/>
<evidence type="ECO:0000256" key="2">
    <source>
        <dbReference type="ARBA" id="ARBA00022803"/>
    </source>
</evidence>
<feature type="repeat" description="TPR" evidence="3">
    <location>
        <begin position="505"/>
        <end position="538"/>
    </location>
</feature>
<dbReference type="Pfam" id="PF13181">
    <property type="entry name" value="TPR_8"/>
    <property type="match status" value="2"/>
</dbReference>
<keyword evidence="1" id="KW-0677">Repeat</keyword>
<dbReference type="PROSITE" id="PS51996">
    <property type="entry name" value="TR_MART"/>
    <property type="match status" value="1"/>
</dbReference>
<evidence type="ECO:0000256" key="1">
    <source>
        <dbReference type="ARBA" id="ARBA00022737"/>
    </source>
</evidence>
<feature type="repeat" description="TPR" evidence="3">
    <location>
        <begin position="715"/>
        <end position="748"/>
    </location>
</feature>
<feature type="repeat" description="TPR" evidence="3">
    <location>
        <begin position="462"/>
        <end position="495"/>
    </location>
</feature>
<organism evidence="4 7">
    <name type="scientific">Adineta ricciae</name>
    <name type="common">Rotifer</name>
    <dbReference type="NCBI Taxonomy" id="249248"/>
    <lineage>
        <taxon>Eukaryota</taxon>
        <taxon>Metazoa</taxon>
        <taxon>Spiralia</taxon>
        <taxon>Gnathifera</taxon>
        <taxon>Rotifera</taxon>
        <taxon>Eurotatoria</taxon>
        <taxon>Bdelloidea</taxon>
        <taxon>Adinetida</taxon>
        <taxon>Adinetidae</taxon>
        <taxon>Adineta</taxon>
    </lineage>
</organism>
<dbReference type="PANTHER" id="PTHR45641:SF19">
    <property type="entry name" value="NEPHROCYSTIN-3"/>
    <property type="match status" value="1"/>
</dbReference>
<dbReference type="EMBL" id="CAJNOR010003690">
    <property type="protein sequence ID" value="CAF1438606.1"/>
    <property type="molecule type" value="Genomic_DNA"/>
</dbReference>
<dbReference type="InterPro" id="IPR011990">
    <property type="entry name" value="TPR-like_helical_dom_sf"/>
</dbReference>
<dbReference type="InterPro" id="IPR019734">
    <property type="entry name" value="TPR_rpt"/>
</dbReference>
<keyword evidence="2 3" id="KW-0802">TPR repeat</keyword>
<evidence type="ECO:0000313" key="6">
    <source>
        <dbReference type="Proteomes" id="UP000663828"/>
    </source>
</evidence>
<evidence type="ECO:0000313" key="4">
    <source>
        <dbReference type="EMBL" id="CAF1324012.1"/>
    </source>
</evidence>
<protein>
    <submittedName>
        <fullName evidence="4">Uncharacterized protein</fullName>
    </submittedName>
</protein>
<dbReference type="AlphaFoldDB" id="A0A815FBQ0"/>
<dbReference type="Pfam" id="PF13424">
    <property type="entry name" value="TPR_12"/>
    <property type="match status" value="2"/>
</dbReference>
<dbReference type="Pfam" id="PF13374">
    <property type="entry name" value="TPR_10"/>
    <property type="match status" value="2"/>
</dbReference>
<comment type="caution">
    <text evidence="4">The sequence shown here is derived from an EMBL/GenBank/DDBJ whole genome shotgun (WGS) entry which is preliminary data.</text>
</comment>
<dbReference type="SUPFAM" id="SSF48452">
    <property type="entry name" value="TPR-like"/>
    <property type="match status" value="3"/>
</dbReference>
<gene>
    <name evidence="4" type="ORF">EDS130_LOCUS31821</name>
    <name evidence="5" type="ORF">XAT740_LOCUS36181</name>
</gene>
<dbReference type="SMART" id="SM00028">
    <property type="entry name" value="TPR"/>
    <property type="match status" value="9"/>
</dbReference>
<dbReference type="PANTHER" id="PTHR45641">
    <property type="entry name" value="TETRATRICOPEPTIDE REPEAT PROTEIN (AFU_ORTHOLOGUE AFUA_6G03870)"/>
    <property type="match status" value="1"/>
</dbReference>
<keyword evidence="6" id="KW-1185">Reference proteome</keyword>
<dbReference type="Gene3D" id="1.25.40.10">
    <property type="entry name" value="Tetratricopeptide repeat domain"/>
    <property type="match status" value="3"/>
</dbReference>